<comment type="similarity">
    <text evidence="1">To bacterial alkanal monooxygenase alpha and beta chains.</text>
</comment>
<dbReference type="InterPro" id="IPR011251">
    <property type="entry name" value="Luciferase-like_dom"/>
</dbReference>
<name>A0A1K2IVK2_9FLAO</name>
<keyword evidence="5" id="KW-1185">Reference proteome</keyword>
<dbReference type="CDD" id="cd00347">
    <property type="entry name" value="Flavin_utilizing_monoxygenases"/>
    <property type="match status" value="1"/>
</dbReference>
<dbReference type="Proteomes" id="UP000182034">
    <property type="component" value="Unassembled WGS sequence"/>
</dbReference>
<dbReference type="EMBL" id="FPKW01000020">
    <property type="protein sequence ID" value="SFZ96465.1"/>
    <property type="molecule type" value="Genomic_DNA"/>
</dbReference>
<evidence type="ECO:0000256" key="2">
    <source>
        <dbReference type="ARBA" id="ARBA00074555"/>
    </source>
</evidence>
<dbReference type="AlphaFoldDB" id="A0A1K2IVK2"/>
<evidence type="ECO:0000313" key="4">
    <source>
        <dbReference type="EMBL" id="SFZ96465.1"/>
    </source>
</evidence>
<dbReference type="SUPFAM" id="SSF51679">
    <property type="entry name" value="Bacterial luciferase-like"/>
    <property type="match status" value="1"/>
</dbReference>
<gene>
    <name evidence="4" type="ORF">SAMN05216324_12028</name>
</gene>
<sequence>MKSKGDSISSLKKVNISYMKNFEISVLDLAPVKQGKSIHDSFQDSLSLANFTENLNYNRFWLAEHHNMESIASSATSVLIGFIANGTKKIRVGSGGIMLPNHSSLVIAEQFGTLESLFPGRIDLGLGRAPGTDGLTAQALGRNPAIINEQFPRQILELQKYFSKENSNALVRAIPGEGLDIPLYILGSSTDSAWLAAELGLPYAFAGHFAPEQMEMAFNIYREHFEPSKQLDKPYILACVNGVAAETTEEAHKLSTTLFQAFINIVRNDRKPFSPPVDDMDDVVWSPMEKSMVLQKLRYTFIGDQSEIAEKLKSFQEKFNIDELMINSHIYDHQKRLDSYDIIRKAKDSLFKA</sequence>
<feature type="domain" description="Luciferase-like" evidence="3">
    <location>
        <begin position="38"/>
        <end position="317"/>
    </location>
</feature>
<dbReference type="Gene3D" id="3.20.20.30">
    <property type="entry name" value="Luciferase-like domain"/>
    <property type="match status" value="1"/>
</dbReference>
<accession>A0A1K2IVK2</accession>
<protein>
    <recommendedName>
        <fullName evidence="2">Luciferase-like monooxygenase</fullName>
    </recommendedName>
</protein>
<reference evidence="5" key="1">
    <citation type="submission" date="2016-10" db="EMBL/GenBank/DDBJ databases">
        <authorList>
            <person name="Varghese N."/>
            <person name="Submissions S."/>
        </authorList>
    </citation>
    <scope>NUCLEOTIDE SEQUENCE [LARGE SCALE GENOMIC DNA]</scope>
    <source>
        <strain evidence="5">SUR2</strain>
    </source>
</reference>
<evidence type="ECO:0000259" key="3">
    <source>
        <dbReference type="Pfam" id="PF00296"/>
    </source>
</evidence>
<dbReference type="InterPro" id="IPR019949">
    <property type="entry name" value="CmoO-like"/>
</dbReference>
<proteinExistence type="predicted"/>
<dbReference type="STRING" id="1612149.SAMN05216324_12028"/>
<dbReference type="PANTHER" id="PTHR30137">
    <property type="entry name" value="LUCIFERASE-LIKE MONOOXYGENASE"/>
    <property type="match status" value="1"/>
</dbReference>
<dbReference type="GO" id="GO:0005829">
    <property type="term" value="C:cytosol"/>
    <property type="evidence" value="ECO:0007669"/>
    <property type="project" value="TreeGrafter"/>
</dbReference>
<dbReference type="Pfam" id="PF00296">
    <property type="entry name" value="Bac_luciferase"/>
    <property type="match status" value="1"/>
</dbReference>
<evidence type="ECO:0000313" key="5">
    <source>
        <dbReference type="Proteomes" id="UP000182034"/>
    </source>
</evidence>
<dbReference type="InterPro" id="IPR050766">
    <property type="entry name" value="Bact_Lucif_Oxidored"/>
</dbReference>
<dbReference type="GO" id="GO:0016705">
    <property type="term" value="F:oxidoreductase activity, acting on paired donors, with incorporation or reduction of molecular oxygen"/>
    <property type="evidence" value="ECO:0007669"/>
    <property type="project" value="InterPro"/>
</dbReference>
<evidence type="ECO:0000256" key="1">
    <source>
        <dbReference type="ARBA" id="ARBA00007789"/>
    </source>
</evidence>
<dbReference type="PANTHER" id="PTHR30137:SF6">
    <property type="entry name" value="LUCIFERASE-LIKE MONOOXYGENASE"/>
    <property type="match status" value="1"/>
</dbReference>
<dbReference type="NCBIfam" id="TIGR03558">
    <property type="entry name" value="oxido_grp_1"/>
    <property type="match status" value="1"/>
</dbReference>
<dbReference type="InterPro" id="IPR036661">
    <property type="entry name" value="Luciferase-like_sf"/>
</dbReference>
<dbReference type="FunFam" id="3.20.20.30:FF:000002">
    <property type="entry name" value="LLM class flavin-dependent oxidoreductase"/>
    <property type="match status" value="1"/>
</dbReference>
<organism evidence="4 5">
    <name type="scientific">Chryseobacterium limigenitum</name>
    <dbReference type="NCBI Taxonomy" id="1612149"/>
    <lineage>
        <taxon>Bacteria</taxon>
        <taxon>Pseudomonadati</taxon>
        <taxon>Bacteroidota</taxon>
        <taxon>Flavobacteriia</taxon>
        <taxon>Flavobacteriales</taxon>
        <taxon>Weeksellaceae</taxon>
        <taxon>Chryseobacterium group</taxon>
        <taxon>Chryseobacterium</taxon>
    </lineage>
</organism>